<dbReference type="AlphaFoldDB" id="A0A2K1L1A7"/>
<dbReference type="EnsemblPlants" id="Pp3c2_12860V3.1">
    <property type="protein sequence ID" value="PAC:32934255.CDS.1"/>
    <property type="gene ID" value="Pp3c2_12860"/>
</dbReference>
<dbReference type="EMBL" id="ABEU02000002">
    <property type="protein sequence ID" value="PNR59807.1"/>
    <property type="molecule type" value="Genomic_DNA"/>
</dbReference>
<reference evidence="2" key="3">
    <citation type="submission" date="2020-12" db="UniProtKB">
        <authorList>
            <consortium name="EnsemblPlants"/>
        </authorList>
    </citation>
    <scope>IDENTIFICATION</scope>
</reference>
<dbReference type="Gramene" id="Pp3c2_12860V3.2">
    <property type="protein sequence ID" value="PAC:32934256.CDS.1"/>
    <property type="gene ID" value="Pp3c2_12860"/>
</dbReference>
<dbReference type="Proteomes" id="UP000006727">
    <property type="component" value="Chromosome 2"/>
</dbReference>
<gene>
    <name evidence="1" type="ORF">PHYPA_002599</name>
</gene>
<evidence type="ECO:0000313" key="2">
    <source>
        <dbReference type="EnsemblPlants" id="PAC:32934255.CDS.1"/>
    </source>
</evidence>
<keyword evidence="3" id="KW-1185">Reference proteome</keyword>
<sequence>MERQRSTLFLLSSRVLWRPHHSASISPRPSLCCWKLVAMGGYKISSGSL</sequence>
<accession>A0A2K1L1A7</accession>
<name>A0A2K1L1A7_PHYPA</name>
<dbReference type="PaxDb" id="3218-PP1S30_8V6.1"/>
<dbReference type="EnsemblPlants" id="Pp3c2_12860V3.2">
    <property type="protein sequence ID" value="PAC:32934256.CDS.1"/>
    <property type="gene ID" value="Pp3c2_12860"/>
</dbReference>
<proteinExistence type="predicted"/>
<dbReference type="Gramene" id="Pp3c2_12860V3.1">
    <property type="protein sequence ID" value="PAC:32934255.CDS.1"/>
    <property type="gene ID" value="Pp3c2_12860"/>
</dbReference>
<organism evidence="1">
    <name type="scientific">Physcomitrium patens</name>
    <name type="common">Spreading-leaved earth moss</name>
    <name type="synonym">Physcomitrella patens</name>
    <dbReference type="NCBI Taxonomy" id="3218"/>
    <lineage>
        <taxon>Eukaryota</taxon>
        <taxon>Viridiplantae</taxon>
        <taxon>Streptophyta</taxon>
        <taxon>Embryophyta</taxon>
        <taxon>Bryophyta</taxon>
        <taxon>Bryophytina</taxon>
        <taxon>Bryopsida</taxon>
        <taxon>Funariidae</taxon>
        <taxon>Funariales</taxon>
        <taxon>Funariaceae</taxon>
        <taxon>Physcomitrium</taxon>
    </lineage>
</organism>
<evidence type="ECO:0000313" key="3">
    <source>
        <dbReference type="Proteomes" id="UP000006727"/>
    </source>
</evidence>
<reference evidence="1 3" key="1">
    <citation type="journal article" date="2008" name="Science">
        <title>The Physcomitrella genome reveals evolutionary insights into the conquest of land by plants.</title>
        <authorList>
            <person name="Rensing S."/>
            <person name="Lang D."/>
            <person name="Zimmer A."/>
            <person name="Terry A."/>
            <person name="Salamov A."/>
            <person name="Shapiro H."/>
            <person name="Nishiyama T."/>
            <person name="Perroud P.-F."/>
            <person name="Lindquist E."/>
            <person name="Kamisugi Y."/>
            <person name="Tanahashi T."/>
            <person name="Sakakibara K."/>
            <person name="Fujita T."/>
            <person name="Oishi K."/>
            <person name="Shin-I T."/>
            <person name="Kuroki Y."/>
            <person name="Toyoda A."/>
            <person name="Suzuki Y."/>
            <person name="Hashimoto A."/>
            <person name="Yamaguchi K."/>
            <person name="Sugano A."/>
            <person name="Kohara Y."/>
            <person name="Fujiyama A."/>
            <person name="Anterola A."/>
            <person name="Aoki S."/>
            <person name="Ashton N."/>
            <person name="Barbazuk W.B."/>
            <person name="Barker E."/>
            <person name="Bennetzen J."/>
            <person name="Bezanilla M."/>
            <person name="Blankenship R."/>
            <person name="Cho S.H."/>
            <person name="Dutcher S."/>
            <person name="Estelle M."/>
            <person name="Fawcett J.A."/>
            <person name="Gundlach H."/>
            <person name="Hanada K."/>
            <person name="Heyl A."/>
            <person name="Hicks K.A."/>
            <person name="Hugh J."/>
            <person name="Lohr M."/>
            <person name="Mayer K."/>
            <person name="Melkozernov A."/>
            <person name="Murata T."/>
            <person name="Nelson D."/>
            <person name="Pils B."/>
            <person name="Prigge M."/>
            <person name="Reiss B."/>
            <person name="Renner T."/>
            <person name="Rombauts S."/>
            <person name="Rushton P."/>
            <person name="Sanderfoot A."/>
            <person name="Schween G."/>
            <person name="Shiu S.-H."/>
            <person name="Stueber K."/>
            <person name="Theodoulou F.L."/>
            <person name="Tu H."/>
            <person name="Van de Peer Y."/>
            <person name="Verrier P.J."/>
            <person name="Waters E."/>
            <person name="Wood A."/>
            <person name="Yang L."/>
            <person name="Cove D."/>
            <person name="Cuming A."/>
            <person name="Hasebe M."/>
            <person name="Lucas S."/>
            <person name="Mishler D.B."/>
            <person name="Reski R."/>
            <person name="Grigoriev I."/>
            <person name="Quatrano R.S."/>
            <person name="Boore J.L."/>
        </authorList>
    </citation>
    <scope>NUCLEOTIDE SEQUENCE [LARGE SCALE GENOMIC DNA]</scope>
    <source>
        <strain evidence="2 3">cv. Gransden 2004</strain>
    </source>
</reference>
<protein>
    <submittedName>
        <fullName evidence="1 2">Uncharacterized protein</fullName>
    </submittedName>
</protein>
<evidence type="ECO:0000313" key="1">
    <source>
        <dbReference type="EMBL" id="PNR59807.1"/>
    </source>
</evidence>
<dbReference type="InParanoid" id="A0A2K1L1A7"/>
<reference evidence="1 3" key="2">
    <citation type="journal article" date="2018" name="Plant J.">
        <title>The Physcomitrella patens chromosome-scale assembly reveals moss genome structure and evolution.</title>
        <authorList>
            <person name="Lang D."/>
            <person name="Ullrich K.K."/>
            <person name="Murat F."/>
            <person name="Fuchs J."/>
            <person name="Jenkins J."/>
            <person name="Haas F.B."/>
            <person name="Piednoel M."/>
            <person name="Gundlach H."/>
            <person name="Van Bel M."/>
            <person name="Meyberg R."/>
            <person name="Vives C."/>
            <person name="Morata J."/>
            <person name="Symeonidi A."/>
            <person name="Hiss M."/>
            <person name="Muchero W."/>
            <person name="Kamisugi Y."/>
            <person name="Saleh O."/>
            <person name="Blanc G."/>
            <person name="Decker E.L."/>
            <person name="van Gessel N."/>
            <person name="Grimwood J."/>
            <person name="Hayes R.D."/>
            <person name="Graham S.W."/>
            <person name="Gunter L.E."/>
            <person name="McDaniel S.F."/>
            <person name="Hoernstein S.N.W."/>
            <person name="Larsson A."/>
            <person name="Li F.W."/>
            <person name="Perroud P.F."/>
            <person name="Phillips J."/>
            <person name="Ranjan P."/>
            <person name="Rokshar D.S."/>
            <person name="Rothfels C.J."/>
            <person name="Schneider L."/>
            <person name="Shu S."/>
            <person name="Stevenson D.W."/>
            <person name="Thummler F."/>
            <person name="Tillich M."/>
            <person name="Villarreal Aguilar J.C."/>
            <person name="Widiez T."/>
            <person name="Wong G.K."/>
            <person name="Wymore A."/>
            <person name="Zhang Y."/>
            <person name="Zimmer A.D."/>
            <person name="Quatrano R.S."/>
            <person name="Mayer K.F.X."/>
            <person name="Goodstein D."/>
            <person name="Casacuberta J.M."/>
            <person name="Vandepoele K."/>
            <person name="Reski R."/>
            <person name="Cuming A.C."/>
            <person name="Tuskan G.A."/>
            <person name="Maumus F."/>
            <person name="Salse J."/>
            <person name="Schmutz J."/>
            <person name="Rensing S.A."/>
        </authorList>
    </citation>
    <scope>NUCLEOTIDE SEQUENCE [LARGE SCALE GENOMIC DNA]</scope>
    <source>
        <strain evidence="2 3">cv. Gransden 2004</strain>
    </source>
</reference>